<proteinExistence type="predicted"/>
<accession>A0A1Y2BHP0</accession>
<dbReference type="AlphaFoldDB" id="A0A1Y2BHP0"/>
<dbReference type="EMBL" id="MCFC01000003">
    <property type="protein sequence ID" value="ORY34314.1"/>
    <property type="molecule type" value="Genomic_DNA"/>
</dbReference>
<dbReference type="Proteomes" id="UP000193986">
    <property type="component" value="Unassembled WGS sequence"/>
</dbReference>
<dbReference type="InParanoid" id="A0A1Y2BHP0"/>
<sequence length="254" mass="28408">MLMGSPSPYGTREAILHDAFQSSACVVRERFHLARRKKNLDPEWKTKTWRFLNFVFVFPPFFLVVVGKPFSPLHFIALTPESLGPHHCNTPSLSFFFIQQGLNSTLNGEHGGASTGLCIERGECESSVAGQRETNKGTTKCSLPESRDIVRYVWSSPHNVPRGFYAAQSCTGEAFAGYSLRSPYLALARRRVGSSTACAENQKIPLPKKKTTCADQVFLPASHRSIHLLAYSLFLLDSFDDTQSRYIAFDHQDL</sequence>
<protein>
    <submittedName>
        <fullName evidence="1">Uncharacterized protein</fullName>
    </submittedName>
</protein>
<evidence type="ECO:0000313" key="1">
    <source>
        <dbReference type="EMBL" id="ORY34314.1"/>
    </source>
</evidence>
<evidence type="ECO:0000313" key="2">
    <source>
        <dbReference type="Proteomes" id="UP000193986"/>
    </source>
</evidence>
<reference evidence="1 2" key="1">
    <citation type="submission" date="2016-07" db="EMBL/GenBank/DDBJ databases">
        <title>Pervasive Adenine N6-methylation of Active Genes in Fungi.</title>
        <authorList>
            <consortium name="DOE Joint Genome Institute"/>
            <person name="Mondo S.J."/>
            <person name="Dannebaum R.O."/>
            <person name="Kuo R.C."/>
            <person name="Labutti K."/>
            <person name="Haridas S."/>
            <person name="Kuo A."/>
            <person name="Salamov A."/>
            <person name="Ahrendt S.R."/>
            <person name="Lipzen A."/>
            <person name="Sullivan W."/>
            <person name="Andreopoulos W.B."/>
            <person name="Clum A."/>
            <person name="Lindquist E."/>
            <person name="Daum C."/>
            <person name="Ramamoorthy G.K."/>
            <person name="Gryganskyi A."/>
            <person name="Culley D."/>
            <person name="Magnuson J.K."/>
            <person name="James T.Y."/>
            <person name="O'Malley M.A."/>
            <person name="Stajich J.E."/>
            <person name="Spatafora J.W."/>
            <person name="Visel A."/>
            <person name="Grigoriev I.V."/>
        </authorList>
    </citation>
    <scope>NUCLEOTIDE SEQUENCE [LARGE SCALE GENOMIC DNA]</scope>
    <source>
        <strain evidence="1 2">68-887.2</strain>
    </source>
</reference>
<keyword evidence="2" id="KW-1185">Reference proteome</keyword>
<gene>
    <name evidence="1" type="ORF">BCR39DRAFT_195114</name>
</gene>
<name>A0A1Y2BHP0_9TREE</name>
<organism evidence="1 2">
    <name type="scientific">Naematelia encephala</name>
    <dbReference type="NCBI Taxonomy" id="71784"/>
    <lineage>
        <taxon>Eukaryota</taxon>
        <taxon>Fungi</taxon>
        <taxon>Dikarya</taxon>
        <taxon>Basidiomycota</taxon>
        <taxon>Agaricomycotina</taxon>
        <taxon>Tremellomycetes</taxon>
        <taxon>Tremellales</taxon>
        <taxon>Naemateliaceae</taxon>
        <taxon>Naematelia</taxon>
    </lineage>
</organism>
<comment type="caution">
    <text evidence="1">The sequence shown here is derived from an EMBL/GenBank/DDBJ whole genome shotgun (WGS) entry which is preliminary data.</text>
</comment>